<dbReference type="AlphaFoldDB" id="A0AAV7J904"/>
<gene>
    <name evidence="1" type="ORF">KQX54_021432</name>
</gene>
<evidence type="ECO:0000313" key="1">
    <source>
        <dbReference type="EMBL" id="KAH0568742.1"/>
    </source>
</evidence>
<protein>
    <submittedName>
        <fullName evidence="1">Uncharacterized protein</fullName>
    </submittedName>
</protein>
<keyword evidence="2" id="KW-1185">Reference proteome</keyword>
<name>A0AAV7J904_COTGL</name>
<organism evidence="1 2">
    <name type="scientific">Cotesia glomerata</name>
    <name type="common">Lepidopteran parasitic wasp</name>
    <name type="synonym">Apanteles glomeratus</name>
    <dbReference type="NCBI Taxonomy" id="32391"/>
    <lineage>
        <taxon>Eukaryota</taxon>
        <taxon>Metazoa</taxon>
        <taxon>Ecdysozoa</taxon>
        <taxon>Arthropoda</taxon>
        <taxon>Hexapoda</taxon>
        <taxon>Insecta</taxon>
        <taxon>Pterygota</taxon>
        <taxon>Neoptera</taxon>
        <taxon>Endopterygota</taxon>
        <taxon>Hymenoptera</taxon>
        <taxon>Apocrita</taxon>
        <taxon>Ichneumonoidea</taxon>
        <taxon>Braconidae</taxon>
        <taxon>Microgastrinae</taxon>
        <taxon>Cotesia</taxon>
    </lineage>
</organism>
<accession>A0AAV7J904</accession>
<sequence length="149" mass="17680">MVGYFHHDTESMEESDVARQLVNFMGFKRCIPRGCPSRERKFPPEYNNEEEDSSIAFCFYRLTDPPDTLLVRRRILLLILHEDYIRSIESPIAVLESYSSFLTIFFTRSLFQHFLTRIFTGISQAEEKIDFSLVKLDRNVFTQVERRLL</sequence>
<dbReference type="EMBL" id="JAHXZJ010000001">
    <property type="protein sequence ID" value="KAH0568742.1"/>
    <property type="molecule type" value="Genomic_DNA"/>
</dbReference>
<proteinExistence type="predicted"/>
<dbReference type="Proteomes" id="UP000826195">
    <property type="component" value="Unassembled WGS sequence"/>
</dbReference>
<comment type="caution">
    <text evidence="1">The sequence shown here is derived from an EMBL/GenBank/DDBJ whole genome shotgun (WGS) entry which is preliminary data.</text>
</comment>
<reference evidence="1 2" key="1">
    <citation type="journal article" date="2021" name="J. Hered.">
        <title>A chromosome-level genome assembly of the parasitoid wasp, Cotesia glomerata (Hymenoptera: Braconidae).</title>
        <authorList>
            <person name="Pinto B.J."/>
            <person name="Weis J.J."/>
            <person name="Gamble T."/>
            <person name="Ode P.J."/>
            <person name="Paul R."/>
            <person name="Zaspel J.M."/>
        </authorList>
    </citation>
    <scope>NUCLEOTIDE SEQUENCE [LARGE SCALE GENOMIC DNA]</scope>
    <source>
        <strain evidence="1">CgM1</strain>
    </source>
</reference>
<evidence type="ECO:0000313" key="2">
    <source>
        <dbReference type="Proteomes" id="UP000826195"/>
    </source>
</evidence>